<dbReference type="GO" id="GO:0008171">
    <property type="term" value="F:O-methyltransferase activity"/>
    <property type="evidence" value="ECO:0007669"/>
    <property type="project" value="InterPro"/>
</dbReference>
<dbReference type="Pfam" id="PF00891">
    <property type="entry name" value="Methyltransf_2"/>
    <property type="match status" value="1"/>
</dbReference>
<dbReference type="Pfam" id="PF08100">
    <property type="entry name" value="Dimerisation"/>
    <property type="match status" value="1"/>
</dbReference>
<dbReference type="GO" id="GO:0032259">
    <property type="term" value="P:methylation"/>
    <property type="evidence" value="ECO:0007669"/>
    <property type="project" value="UniProtKB-KW"/>
</dbReference>
<dbReference type="SUPFAM" id="SSF53335">
    <property type="entry name" value="S-adenosyl-L-methionine-dependent methyltransferases"/>
    <property type="match status" value="1"/>
</dbReference>
<dbReference type="InterPro" id="IPR001077">
    <property type="entry name" value="COMT_C"/>
</dbReference>
<protein>
    <submittedName>
        <fullName evidence="7">S-adenosyl-L-methionine-dependent methyltransferase</fullName>
    </submittedName>
</protein>
<organism evidence="7 8">
    <name type="scientific">Clohesyomyces aquaticus</name>
    <dbReference type="NCBI Taxonomy" id="1231657"/>
    <lineage>
        <taxon>Eukaryota</taxon>
        <taxon>Fungi</taxon>
        <taxon>Dikarya</taxon>
        <taxon>Ascomycota</taxon>
        <taxon>Pezizomycotina</taxon>
        <taxon>Dothideomycetes</taxon>
        <taxon>Pleosporomycetidae</taxon>
        <taxon>Pleosporales</taxon>
        <taxon>Lindgomycetaceae</taxon>
        <taxon>Clohesyomyces</taxon>
    </lineage>
</organism>
<dbReference type="EMBL" id="MCFA01000034">
    <property type="protein sequence ID" value="ORY14346.1"/>
    <property type="molecule type" value="Genomic_DNA"/>
</dbReference>
<evidence type="ECO:0000256" key="3">
    <source>
        <dbReference type="ARBA" id="ARBA00022691"/>
    </source>
</evidence>
<dbReference type="InterPro" id="IPR029063">
    <property type="entry name" value="SAM-dependent_MTases_sf"/>
</dbReference>
<evidence type="ECO:0000256" key="2">
    <source>
        <dbReference type="ARBA" id="ARBA00022679"/>
    </source>
</evidence>
<keyword evidence="3" id="KW-0949">S-adenosyl-L-methionine</keyword>
<evidence type="ECO:0000256" key="4">
    <source>
        <dbReference type="PIRSR" id="PIRSR005739-1"/>
    </source>
</evidence>
<evidence type="ECO:0000259" key="5">
    <source>
        <dbReference type="Pfam" id="PF00891"/>
    </source>
</evidence>
<dbReference type="SUPFAM" id="SSF46785">
    <property type="entry name" value="Winged helix' DNA-binding domain"/>
    <property type="match status" value="1"/>
</dbReference>
<proteinExistence type="predicted"/>
<dbReference type="Gene3D" id="3.40.50.150">
    <property type="entry name" value="Vaccinia Virus protein VP39"/>
    <property type="match status" value="1"/>
</dbReference>
<feature type="domain" description="O-methyltransferase dimerisation" evidence="6">
    <location>
        <begin position="55"/>
        <end position="120"/>
    </location>
</feature>
<dbReference type="AlphaFoldDB" id="A0A1Y1ZVR0"/>
<name>A0A1Y1ZVR0_9PLEO</name>
<dbReference type="OrthoDB" id="2410195at2759"/>
<dbReference type="PANTHER" id="PTHR43712:SF1">
    <property type="entry name" value="HYPOTHETICAL O-METHYLTRANSFERASE (EUROFUNG)-RELATED"/>
    <property type="match status" value="1"/>
</dbReference>
<dbReference type="Proteomes" id="UP000193144">
    <property type="component" value="Unassembled WGS sequence"/>
</dbReference>
<dbReference type="InterPro" id="IPR012967">
    <property type="entry name" value="COMT_dimerisation"/>
</dbReference>
<evidence type="ECO:0000313" key="7">
    <source>
        <dbReference type="EMBL" id="ORY14346.1"/>
    </source>
</evidence>
<feature type="domain" description="O-methyltransferase C-terminal" evidence="5">
    <location>
        <begin position="217"/>
        <end position="359"/>
    </location>
</feature>
<dbReference type="GO" id="GO:0046983">
    <property type="term" value="F:protein dimerization activity"/>
    <property type="evidence" value="ECO:0007669"/>
    <property type="project" value="InterPro"/>
</dbReference>
<keyword evidence="8" id="KW-1185">Reference proteome</keyword>
<evidence type="ECO:0000259" key="6">
    <source>
        <dbReference type="Pfam" id="PF08100"/>
    </source>
</evidence>
<evidence type="ECO:0000313" key="8">
    <source>
        <dbReference type="Proteomes" id="UP000193144"/>
    </source>
</evidence>
<dbReference type="PROSITE" id="PS51683">
    <property type="entry name" value="SAM_OMT_II"/>
    <property type="match status" value="1"/>
</dbReference>
<dbReference type="InterPro" id="IPR036390">
    <property type="entry name" value="WH_DNA-bd_sf"/>
</dbReference>
<feature type="active site" description="Proton acceptor" evidence="4">
    <location>
        <position position="289"/>
    </location>
</feature>
<dbReference type="PANTHER" id="PTHR43712">
    <property type="entry name" value="PUTATIVE (AFU_ORTHOLOGUE AFUA_4G14580)-RELATED"/>
    <property type="match status" value="1"/>
</dbReference>
<accession>A0A1Y1ZVR0</accession>
<keyword evidence="2 7" id="KW-0808">Transferase</keyword>
<dbReference type="InterPro" id="IPR036388">
    <property type="entry name" value="WH-like_DNA-bd_sf"/>
</dbReference>
<dbReference type="PIRSF" id="PIRSF005739">
    <property type="entry name" value="O-mtase"/>
    <property type="match status" value="1"/>
</dbReference>
<evidence type="ECO:0000256" key="1">
    <source>
        <dbReference type="ARBA" id="ARBA00022603"/>
    </source>
</evidence>
<dbReference type="InterPro" id="IPR016461">
    <property type="entry name" value="COMT-like"/>
</dbReference>
<reference evidence="7 8" key="1">
    <citation type="submission" date="2016-07" db="EMBL/GenBank/DDBJ databases">
        <title>Pervasive Adenine N6-methylation of Active Genes in Fungi.</title>
        <authorList>
            <consortium name="DOE Joint Genome Institute"/>
            <person name="Mondo S.J."/>
            <person name="Dannebaum R.O."/>
            <person name="Kuo R.C."/>
            <person name="Labutti K."/>
            <person name="Haridas S."/>
            <person name="Kuo A."/>
            <person name="Salamov A."/>
            <person name="Ahrendt S.R."/>
            <person name="Lipzen A."/>
            <person name="Sullivan W."/>
            <person name="Andreopoulos W.B."/>
            <person name="Clum A."/>
            <person name="Lindquist E."/>
            <person name="Daum C."/>
            <person name="Ramamoorthy G.K."/>
            <person name="Gryganskyi A."/>
            <person name="Culley D."/>
            <person name="Magnuson J.K."/>
            <person name="James T.Y."/>
            <person name="O'Malley M.A."/>
            <person name="Stajich J.E."/>
            <person name="Spatafora J.W."/>
            <person name="Visel A."/>
            <person name="Grigoriev I.V."/>
        </authorList>
    </citation>
    <scope>NUCLEOTIDE SEQUENCE [LARGE SCALE GENOMIC DNA]</scope>
    <source>
        <strain evidence="7 8">CBS 115471</strain>
    </source>
</reference>
<comment type="caution">
    <text evidence="7">The sequence shown here is derived from an EMBL/GenBank/DDBJ whole genome shotgun (WGS) entry which is preliminary data.</text>
</comment>
<sequence>MDSIKNQIRDLYSNAGEDERMSIQYEIMELQRSLDTDWDIAVRIASGPLQMVMVKIGADLGIFDTLVANAEPVSLGDFVEKTKASPELLGHLMRTQAAFGLIKETAPDTFVANRLTKTFAEPNFAGAITHFMDIHGPVAQALPKFLADRKYQNITSSKDTAFQMAMKTDLTPFEWMKQYPEHIKSLGHGMAIQRSGHWIDSFPVEKEVGSFTPASESALLVDVGGGFGQQAIAFKSKFVHLPGRIIVQDIPATLELAKPSEGVEFMDQDFFKPQAVKRAKFYYLRHILHDWQNEDCVKILKAIVPAMASESRIVIDEVVLPDMNVPWQAAYMDITMMASLGGMERSKAEWEKLMDEAGLEILNIHRYDPKMQSVIVAVPR</sequence>
<gene>
    <name evidence="7" type="ORF">BCR34DRAFT_599324</name>
</gene>
<keyword evidence="1 7" id="KW-0489">Methyltransferase</keyword>
<dbReference type="Gene3D" id="1.10.10.10">
    <property type="entry name" value="Winged helix-like DNA-binding domain superfamily/Winged helix DNA-binding domain"/>
    <property type="match status" value="1"/>
</dbReference>